<dbReference type="Gene3D" id="2.120.10.80">
    <property type="entry name" value="Kelch-type beta propeller"/>
    <property type="match status" value="1"/>
</dbReference>
<dbReference type="Proteomes" id="UP000789901">
    <property type="component" value="Unassembled WGS sequence"/>
</dbReference>
<organism evidence="2 3">
    <name type="scientific">Gigaspora margarita</name>
    <dbReference type="NCBI Taxonomy" id="4874"/>
    <lineage>
        <taxon>Eukaryota</taxon>
        <taxon>Fungi</taxon>
        <taxon>Fungi incertae sedis</taxon>
        <taxon>Mucoromycota</taxon>
        <taxon>Glomeromycotina</taxon>
        <taxon>Glomeromycetes</taxon>
        <taxon>Diversisporales</taxon>
        <taxon>Gigasporaceae</taxon>
        <taxon>Gigaspora</taxon>
    </lineage>
</organism>
<feature type="signal peptide" evidence="1">
    <location>
        <begin position="1"/>
        <end position="23"/>
    </location>
</feature>
<accession>A0ABN7VLG5</accession>
<keyword evidence="1" id="KW-0732">Signal</keyword>
<evidence type="ECO:0000313" key="3">
    <source>
        <dbReference type="Proteomes" id="UP000789901"/>
    </source>
</evidence>
<dbReference type="EMBL" id="CAJVQB010017265">
    <property type="protein sequence ID" value="CAG8783475.1"/>
    <property type="molecule type" value="Genomic_DNA"/>
</dbReference>
<keyword evidence="3" id="KW-1185">Reference proteome</keyword>
<feature type="chain" id="PRO_5045193860" evidence="1">
    <location>
        <begin position="24"/>
        <end position="155"/>
    </location>
</feature>
<comment type="caution">
    <text evidence="2">The sequence shown here is derived from an EMBL/GenBank/DDBJ whole genome shotgun (WGS) entry which is preliminary data.</text>
</comment>
<gene>
    <name evidence="2" type="ORF">GMARGA_LOCUS20061</name>
</gene>
<dbReference type="SUPFAM" id="SSF117281">
    <property type="entry name" value="Kelch motif"/>
    <property type="match status" value="1"/>
</dbReference>
<name>A0ABN7VLG5_GIGMA</name>
<evidence type="ECO:0000256" key="1">
    <source>
        <dbReference type="SAM" id="SignalP"/>
    </source>
</evidence>
<sequence length="155" mass="17139">MKPLYCIYILLLNFQLSYVLVKAYTPIPRYSHRATLIGNKLYILGGDTYNTGIAFTPTKDGFFYLDVSAAFNTTNIPWADLHNIVGTPIQSAAAVSAGGPNKDIIFLVGGGFENSSYGIPLVYTFDTVKNVWNTPIIKGTQPTRREYIYSIIDVA</sequence>
<evidence type="ECO:0000313" key="2">
    <source>
        <dbReference type="EMBL" id="CAG8783475.1"/>
    </source>
</evidence>
<protein>
    <submittedName>
        <fullName evidence="2">4973_t:CDS:1</fullName>
    </submittedName>
</protein>
<dbReference type="InterPro" id="IPR015915">
    <property type="entry name" value="Kelch-typ_b-propeller"/>
</dbReference>
<feature type="non-terminal residue" evidence="2">
    <location>
        <position position="155"/>
    </location>
</feature>
<reference evidence="2 3" key="1">
    <citation type="submission" date="2021-06" db="EMBL/GenBank/DDBJ databases">
        <authorList>
            <person name="Kallberg Y."/>
            <person name="Tangrot J."/>
            <person name="Rosling A."/>
        </authorList>
    </citation>
    <scope>NUCLEOTIDE SEQUENCE [LARGE SCALE GENOMIC DNA]</scope>
    <source>
        <strain evidence="2 3">120-4 pot B 10/14</strain>
    </source>
</reference>
<proteinExistence type="predicted"/>